<dbReference type="EMBL" id="CABHNW010000152">
    <property type="protein sequence ID" value="VUX40406.1"/>
    <property type="molecule type" value="Genomic_DNA"/>
</dbReference>
<gene>
    <name evidence="2" type="ORF">RSSSTS7063_01008</name>
</gene>
<dbReference type="RefSeq" id="WP_144095070.1">
    <property type="nucleotide sequence ID" value="NZ_CABHMX010000006.1"/>
</dbReference>
<evidence type="ECO:0000256" key="1">
    <source>
        <dbReference type="SAM" id="SignalP"/>
    </source>
</evidence>
<feature type="chain" id="PRO_5039069944" evidence="1">
    <location>
        <begin position="27"/>
        <end position="179"/>
    </location>
</feature>
<keyword evidence="1" id="KW-0732">Signal</keyword>
<proteinExistence type="predicted"/>
<evidence type="ECO:0000313" key="2">
    <source>
        <dbReference type="EMBL" id="VUX40406.1"/>
    </source>
</evidence>
<evidence type="ECO:0000313" key="3">
    <source>
        <dbReference type="Proteomes" id="UP000408482"/>
    </source>
</evidence>
<organism evidence="2 3">
    <name type="scientific">Blautia luti</name>
    <dbReference type="NCBI Taxonomy" id="89014"/>
    <lineage>
        <taxon>Bacteria</taxon>
        <taxon>Bacillati</taxon>
        <taxon>Bacillota</taxon>
        <taxon>Clostridia</taxon>
        <taxon>Lachnospirales</taxon>
        <taxon>Lachnospiraceae</taxon>
        <taxon>Blautia</taxon>
    </lineage>
</organism>
<dbReference type="Proteomes" id="UP000408482">
    <property type="component" value="Unassembled WGS sequence"/>
</dbReference>
<sequence length="179" mass="20011">MLKTKMMGALALTALMGLGAIGPVNAFAEARALNAPATNFAQQETVASMTDNSDGVISYKDKASGKNFVSEDNGATWVSEEDYESSHPTINYDWWTYDEYKEWLELEKKNLQEMADEHTMVETSEGRFEWTQEMTDQCIAEYEQTLNDIKNGLLVSKSVDGDAECMTTFNPNWVSTTAD</sequence>
<keyword evidence="3" id="KW-1185">Reference proteome</keyword>
<accession>A0A564W696</accession>
<feature type="signal peptide" evidence="1">
    <location>
        <begin position="1"/>
        <end position="26"/>
    </location>
</feature>
<reference evidence="2 3" key="1">
    <citation type="submission" date="2019-07" db="EMBL/GenBank/DDBJ databases">
        <authorList>
            <person name="Hibberd C M."/>
            <person name="Gehrig L. J."/>
            <person name="Chang H.-W."/>
            <person name="Venkatesh S."/>
        </authorList>
    </citation>
    <scope>NUCLEOTIDE SEQUENCE [LARGE SCALE GENOMIC DNA]</scope>
    <source>
        <strain evidence="2">Blautia_luti_SSTS_Bg7063</strain>
    </source>
</reference>
<name>A0A564W696_9FIRM</name>
<dbReference type="AlphaFoldDB" id="A0A564W696"/>
<protein>
    <submittedName>
        <fullName evidence="2">Uncharacterized protein</fullName>
    </submittedName>
</protein>